<dbReference type="InterPro" id="IPR050564">
    <property type="entry name" value="F420-G6PD/mer"/>
</dbReference>
<dbReference type="EMBL" id="JAQQLI010000001">
    <property type="protein sequence ID" value="MDC7784379.1"/>
    <property type="molecule type" value="Genomic_DNA"/>
</dbReference>
<evidence type="ECO:0000259" key="2">
    <source>
        <dbReference type="Pfam" id="PF00296"/>
    </source>
</evidence>
<dbReference type="Pfam" id="PF00296">
    <property type="entry name" value="Bac_luciferase"/>
    <property type="match status" value="1"/>
</dbReference>
<evidence type="ECO:0000313" key="4">
    <source>
        <dbReference type="Proteomes" id="UP001165652"/>
    </source>
</evidence>
<dbReference type="CDD" id="cd01097">
    <property type="entry name" value="Tetrahydromethanopterin_reductase"/>
    <property type="match status" value="1"/>
</dbReference>
<organism evidence="3 4">
    <name type="scientific">Rhodoplanes tepidamans</name>
    <name type="common">Rhodoplanes cryptolactis</name>
    <dbReference type="NCBI Taxonomy" id="200616"/>
    <lineage>
        <taxon>Bacteria</taxon>
        <taxon>Pseudomonadati</taxon>
        <taxon>Pseudomonadota</taxon>
        <taxon>Alphaproteobacteria</taxon>
        <taxon>Hyphomicrobiales</taxon>
        <taxon>Nitrobacteraceae</taxon>
        <taxon>Rhodoplanes</taxon>
    </lineage>
</organism>
<evidence type="ECO:0000256" key="1">
    <source>
        <dbReference type="ARBA" id="ARBA00023002"/>
    </source>
</evidence>
<dbReference type="Gene3D" id="3.20.20.30">
    <property type="entry name" value="Luciferase-like domain"/>
    <property type="match status" value="1"/>
</dbReference>
<dbReference type="InterPro" id="IPR036661">
    <property type="entry name" value="Luciferase-like_sf"/>
</dbReference>
<accession>A0ABT5J402</accession>
<comment type="caution">
    <text evidence="3">The sequence shown here is derived from an EMBL/GenBank/DDBJ whole genome shotgun (WGS) entry which is preliminary data.</text>
</comment>
<reference evidence="3" key="2">
    <citation type="submission" date="2023-02" db="EMBL/GenBank/DDBJ databases">
        <authorList>
            <person name="Rayyan A."/>
            <person name="Meyer T."/>
            <person name="Kyndt J.A."/>
        </authorList>
    </citation>
    <scope>NUCLEOTIDE SEQUENCE</scope>
    <source>
        <strain evidence="3">DSM 9987</strain>
    </source>
</reference>
<gene>
    <name evidence="3" type="ORF">PQJ73_01670</name>
</gene>
<dbReference type="SUPFAM" id="SSF51679">
    <property type="entry name" value="Bacterial luciferase-like"/>
    <property type="match status" value="1"/>
</dbReference>
<keyword evidence="1" id="KW-0560">Oxidoreductase</keyword>
<dbReference type="RefSeq" id="WP_272775222.1">
    <property type="nucleotide sequence ID" value="NZ_JAQQLI010000001.1"/>
</dbReference>
<sequence>MSASFLCSISYDGAGAPAELAAMVEQADAAGAANLWVASHLFHREPIATAALMLARSRRIGVVLMAMSPYTVHPVHAAMAAATLDEAFPGRVGLCFGSGAPRDLEAIGVAAAHPLAALRESIDIARALLAGETVTYAGERFRTAGRRLATGARPLPLWLAASGPRMLELAGERADGVLISAATSPAFVRWSLDLVARGEAKAGRSVRKAGLVFCSVAADARTARDRLRRTIAYILRGQHHAKNLELAGTALDQEALAAAFAREDWPAVEALVTDDVLHRHTASGTPDQVAAALAAYRAVGLDEIVTYGVQDRRQLADVLAVTGGAAA</sequence>
<proteinExistence type="predicted"/>
<feature type="domain" description="Luciferase-like" evidence="2">
    <location>
        <begin position="15"/>
        <end position="302"/>
    </location>
</feature>
<dbReference type="Proteomes" id="UP001165652">
    <property type="component" value="Unassembled WGS sequence"/>
</dbReference>
<dbReference type="PANTHER" id="PTHR43244:SF1">
    <property type="entry name" value="5,10-METHYLENETETRAHYDROMETHANOPTERIN REDUCTASE"/>
    <property type="match status" value="1"/>
</dbReference>
<keyword evidence="4" id="KW-1185">Reference proteome</keyword>
<reference evidence="3" key="1">
    <citation type="journal article" date="2023" name="Microbiol Resour">
        <title>Genome Sequences of Rhodoplanes serenus and Two Thermotolerant Strains, Rhodoplanes tepidamans and 'Rhodoplanes cryptolactis,' Further Refine the Genus.</title>
        <authorList>
            <person name="Rayyan A.A."/>
            <person name="Kyndt J.A."/>
        </authorList>
    </citation>
    <scope>NUCLEOTIDE SEQUENCE</scope>
    <source>
        <strain evidence="3">DSM 9987</strain>
    </source>
</reference>
<name>A0ABT5J402_RHOTP</name>
<dbReference type="PANTHER" id="PTHR43244">
    <property type="match status" value="1"/>
</dbReference>
<dbReference type="InterPro" id="IPR011251">
    <property type="entry name" value="Luciferase-like_dom"/>
</dbReference>
<protein>
    <submittedName>
        <fullName evidence="3">LLM class flavin-dependent oxidoreductase</fullName>
    </submittedName>
</protein>
<evidence type="ECO:0000313" key="3">
    <source>
        <dbReference type="EMBL" id="MDC7784379.1"/>
    </source>
</evidence>